<keyword evidence="2" id="KW-1185">Reference proteome</keyword>
<gene>
    <name evidence="1" type="ORF">Patl1_25792</name>
</gene>
<comment type="caution">
    <text evidence="1">The sequence shown here is derived from an EMBL/GenBank/DDBJ whole genome shotgun (WGS) entry which is preliminary data.</text>
</comment>
<organism evidence="1 2">
    <name type="scientific">Pistacia atlantica</name>
    <dbReference type="NCBI Taxonomy" id="434234"/>
    <lineage>
        <taxon>Eukaryota</taxon>
        <taxon>Viridiplantae</taxon>
        <taxon>Streptophyta</taxon>
        <taxon>Embryophyta</taxon>
        <taxon>Tracheophyta</taxon>
        <taxon>Spermatophyta</taxon>
        <taxon>Magnoliopsida</taxon>
        <taxon>eudicotyledons</taxon>
        <taxon>Gunneridae</taxon>
        <taxon>Pentapetalae</taxon>
        <taxon>rosids</taxon>
        <taxon>malvids</taxon>
        <taxon>Sapindales</taxon>
        <taxon>Anacardiaceae</taxon>
        <taxon>Pistacia</taxon>
    </lineage>
</organism>
<evidence type="ECO:0000313" key="2">
    <source>
        <dbReference type="Proteomes" id="UP001164250"/>
    </source>
</evidence>
<accession>A0ACC1B3P0</accession>
<sequence>MNLIRSLALEEGAARKLNKRELLKHKSTEELPKSCCSIVKKSLFYAKLIIDPQGPCANEIALILCMTAAFLDPMFFYTRVINDDKRCISVEKSWGIAATLLRSVFDLFYIFHYTSTSGLINLYKTARTRFFMDLVVIFPLPQHQNFSDGCDFIYVSKHEKEVYLECPIRPNFSTCAKINPSGLITCRKEDFRHL</sequence>
<proteinExistence type="predicted"/>
<name>A0ACC1B3P0_9ROSI</name>
<protein>
    <submittedName>
        <fullName evidence="1">Uncharacterized protein</fullName>
    </submittedName>
</protein>
<evidence type="ECO:0000313" key="1">
    <source>
        <dbReference type="EMBL" id="KAJ0093553.1"/>
    </source>
</evidence>
<dbReference type="Proteomes" id="UP001164250">
    <property type="component" value="Chromosome 7"/>
</dbReference>
<dbReference type="EMBL" id="CM047903">
    <property type="protein sequence ID" value="KAJ0093553.1"/>
    <property type="molecule type" value="Genomic_DNA"/>
</dbReference>
<reference evidence="2" key="1">
    <citation type="journal article" date="2023" name="G3 (Bethesda)">
        <title>Genome assembly and association tests identify interacting loci associated with vigor, precocity, and sex in interspecific pistachio rootstocks.</title>
        <authorList>
            <person name="Palmer W."/>
            <person name="Jacygrad E."/>
            <person name="Sagayaradj S."/>
            <person name="Cavanaugh K."/>
            <person name="Han R."/>
            <person name="Bertier L."/>
            <person name="Beede B."/>
            <person name="Kafkas S."/>
            <person name="Golino D."/>
            <person name="Preece J."/>
            <person name="Michelmore R."/>
        </authorList>
    </citation>
    <scope>NUCLEOTIDE SEQUENCE [LARGE SCALE GENOMIC DNA]</scope>
</reference>